<keyword evidence="9" id="KW-0999">Mitochondrion inner membrane</keyword>
<dbReference type="EMBL" id="AWGJ01000012">
    <property type="protein sequence ID" value="ODN73820.1"/>
    <property type="molecule type" value="Genomic_DNA"/>
</dbReference>
<evidence type="ECO:0000259" key="11">
    <source>
        <dbReference type="Pfam" id="PF09813"/>
    </source>
</evidence>
<gene>
    <name evidence="12" type="ORF">L202_07347</name>
</gene>
<dbReference type="InterPro" id="IPR018628">
    <property type="entry name" value="Coa3_CC"/>
</dbReference>
<comment type="similarity">
    <text evidence="3 9">Belongs to the COA3 family.</text>
</comment>
<dbReference type="AlphaFoldDB" id="A0A1E3HBV4"/>
<evidence type="ECO:0000256" key="1">
    <source>
        <dbReference type="ARBA" id="ARBA00003064"/>
    </source>
</evidence>
<keyword evidence="8 9" id="KW-0472">Membrane</keyword>
<dbReference type="InterPro" id="IPR041752">
    <property type="entry name" value="Coa3"/>
</dbReference>
<evidence type="ECO:0000313" key="13">
    <source>
        <dbReference type="Proteomes" id="UP000094065"/>
    </source>
</evidence>
<feature type="domain" description="Cytochrome c oxidase assembly factor 3 mitochondrial coiled-coil" evidence="11">
    <location>
        <begin position="24"/>
        <end position="68"/>
    </location>
</feature>
<accession>A0A1E3HBV4</accession>
<evidence type="ECO:0000256" key="10">
    <source>
        <dbReference type="SAM" id="MobiDB-lite"/>
    </source>
</evidence>
<keyword evidence="7 9" id="KW-0496">Mitochondrion</keyword>
<comment type="caution">
    <text evidence="12">The sequence shown here is derived from an EMBL/GenBank/DDBJ whole genome shotgun (WGS) entry which is preliminary data.</text>
</comment>
<proteinExistence type="inferred from homology"/>
<evidence type="ECO:0000256" key="6">
    <source>
        <dbReference type="ARBA" id="ARBA00022989"/>
    </source>
</evidence>
<dbReference type="Proteomes" id="UP000094065">
    <property type="component" value="Unassembled WGS sequence"/>
</dbReference>
<dbReference type="OrthoDB" id="10018333at2759"/>
<keyword evidence="13" id="KW-1185">Reference proteome</keyword>
<dbReference type="PANTHER" id="PTHR15642:SF3">
    <property type="entry name" value="CYTOCHROME C OXIDASE ASSEMBLY FACTOR 3 HOMOLOG, MITOCHONDRIAL"/>
    <property type="match status" value="1"/>
</dbReference>
<keyword evidence="5 9" id="KW-0812">Transmembrane</keyword>
<sequence>MSQMPSLKEVDRSYHPKGYNMSPSLQRARKPFFLTNALIGGSVAAFTLGVYLYSISAVKQDDFSDVEDLLPPLEERSKIKSIEDEAKEIAGGAVNSIPAARGLPGAPSKAIPDAPLAQAAAANSSGWGPKKLSDVEWIKSRGWVDGNGNVLVWGAPNVDRIGRLSDSTSAKKLV</sequence>
<evidence type="ECO:0000256" key="7">
    <source>
        <dbReference type="ARBA" id="ARBA00023128"/>
    </source>
</evidence>
<evidence type="ECO:0000256" key="8">
    <source>
        <dbReference type="ARBA" id="ARBA00023136"/>
    </source>
</evidence>
<protein>
    <recommendedName>
        <fullName evidence="9">Cytochrome c oxidase assembly factor 3</fullName>
    </recommendedName>
</protein>
<evidence type="ECO:0000256" key="9">
    <source>
        <dbReference type="RuleBase" id="RU367056"/>
    </source>
</evidence>
<dbReference type="GeneID" id="30158656"/>
<dbReference type="Pfam" id="PF09813">
    <property type="entry name" value="Coa3_cc"/>
    <property type="match status" value="1"/>
</dbReference>
<evidence type="ECO:0000256" key="5">
    <source>
        <dbReference type="ARBA" id="ARBA00022692"/>
    </source>
</evidence>
<evidence type="ECO:0000256" key="4">
    <source>
        <dbReference type="ARBA" id="ARBA00011351"/>
    </source>
</evidence>
<evidence type="ECO:0000256" key="2">
    <source>
        <dbReference type="ARBA" id="ARBA00004304"/>
    </source>
</evidence>
<evidence type="ECO:0000313" key="12">
    <source>
        <dbReference type="EMBL" id="ODN73820.1"/>
    </source>
</evidence>
<reference evidence="12 13" key="1">
    <citation type="submission" date="2016-06" db="EMBL/GenBank/DDBJ databases">
        <title>Evolution of pathogenesis and genome organization in the Tremellales.</title>
        <authorList>
            <person name="Cuomo C."/>
            <person name="Litvintseva A."/>
            <person name="Heitman J."/>
            <person name="Chen Y."/>
            <person name="Sun S."/>
            <person name="Springer D."/>
            <person name="Dromer F."/>
            <person name="Young S."/>
            <person name="Zeng Q."/>
            <person name="Chapman S."/>
            <person name="Gujja S."/>
            <person name="Saif S."/>
            <person name="Birren B."/>
        </authorList>
    </citation>
    <scope>NUCLEOTIDE SEQUENCE [LARGE SCALE GENOMIC DNA]</scope>
    <source>
        <strain evidence="12 13">CBS 6039</strain>
    </source>
</reference>
<dbReference type="GO" id="GO:0005743">
    <property type="term" value="C:mitochondrial inner membrane"/>
    <property type="evidence" value="ECO:0007669"/>
    <property type="project" value="UniProtKB-UniRule"/>
</dbReference>
<keyword evidence="6 9" id="KW-1133">Transmembrane helix</keyword>
<organism evidence="12 13">
    <name type="scientific">Cryptococcus amylolentus CBS 6039</name>
    <dbReference type="NCBI Taxonomy" id="1295533"/>
    <lineage>
        <taxon>Eukaryota</taxon>
        <taxon>Fungi</taxon>
        <taxon>Dikarya</taxon>
        <taxon>Basidiomycota</taxon>
        <taxon>Agaricomycotina</taxon>
        <taxon>Tremellomycetes</taxon>
        <taxon>Tremellales</taxon>
        <taxon>Cryptococcaceae</taxon>
        <taxon>Cryptococcus</taxon>
    </lineage>
</organism>
<comment type="subcellular location">
    <subcellularLocation>
        <location evidence="2">Mitochondrion membrane</location>
        <topology evidence="2">Single-pass membrane protein</topology>
    </subcellularLocation>
</comment>
<dbReference type="RefSeq" id="XP_018989682.1">
    <property type="nucleotide sequence ID" value="XM_019142039.1"/>
</dbReference>
<name>A0A1E3HBV4_9TREE</name>
<feature type="region of interest" description="Disordered" evidence="10">
    <location>
        <begin position="1"/>
        <end position="21"/>
    </location>
</feature>
<dbReference type="PANTHER" id="PTHR15642">
    <property type="entry name" value="CYTOCHROME C OXIDASE ASSEMBLY FACTOR 3, MITOCHONDRIAL"/>
    <property type="match status" value="1"/>
</dbReference>
<dbReference type="STRING" id="1295533.A0A1E3HBV4"/>
<comment type="function">
    <text evidence="1 9">Required for assembly of cytochrome c oxidase (complex IV).</text>
</comment>
<dbReference type="GO" id="GO:0033617">
    <property type="term" value="P:mitochondrial respiratory chain complex IV assembly"/>
    <property type="evidence" value="ECO:0007669"/>
    <property type="project" value="UniProtKB-UniRule"/>
</dbReference>
<feature type="transmembrane region" description="Helical" evidence="9">
    <location>
        <begin position="32"/>
        <end position="53"/>
    </location>
</feature>
<evidence type="ECO:0000256" key="3">
    <source>
        <dbReference type="ARBA" id="ARBA00007035"/>
    </source>
</evidence>
<comment type="subunit">
    <text evidence="4 9">Component of 250-400 kDa complexes called cytochrome oxidase assembly intermediates or COA complexes.</text>
</comment>